<evidence type="ECO:0000313" key="4">
    <source>
        <dbReference type="Proteomes" id="UP001168877"/>
    </source>
</evidence>
<protein>
    <recommendedName>
        <fullName evidence="2">EF-hand domain-containing protein</fullName>
    </recommendedName>
</protein>
<accession>A0AA39RLN4</accession>
<sequence>MKDQNNPLALKNGDNNFPMTCAWTNYRRLKMTLPQVHLKDFFRGFDKDEDRRLSKQELKNAFDSLGSRCPTWRAMRALQHADANGNGYISDQELDGLVKYAAKHGLAELANPGKSNPGCGRRSGELFPAKAAIVVRVIALKDTMQLRLVVGQIGYWNLHS</sequence>
<comment type="caution">
    <text evidence="3">The sequence shown here is derived from an EMBL/GenBank/DDBJ whole genome shotgun (WGS) entry which is preliminary data.</text>
</comment>
<dbReference type="Proteomes" id="UP001168877">
    <property type="component" value="Unassembled WGS sequence"/>
</dbReference>
<dbReference type="SUPFAM" id="SSF47473">
    <property type="entry name" value="EF-hand"/>
    <property type="match status" value="1"/>
</dbReference>
<dbReference type="InterPro" id="IPR018247">
    <property type="entry name" value="EF_Hand_1_Ca_BS"/>
</dbReference>
<dbReference type="GO" id="GO:0005509">
    <property type="term" value="F:calcium ion binding"/>
    <property type="evidence" value="ECO:0007669"/>
    <property type="project" value="InterPro"/>
</dbReference>
<feature type="domain" description="EF-hand" evidence="2">
    <location>
        <begin position="33"/>
        <end position="68"/>
    </location>
</feature>
<keyword evidence="4" id="KW-1185">Reference proteome</keyword>
<keyword evidence="1" id="KW-0106">Calcium</keyword>
<reference evidence="3" key="2">
    <citation type="submission" date="2023-06" db="EMBL/GenBank/DDBJ databases">
        <authorList>
            <person name="Swenson N.G."/>
            <person name="Wegrzyn J.L."/>
            <person name="Mcevoy S.L."/>
        </authorList>
    </citation>
    <scope>NUCLEOTIDE SEQUENCE</scope>
    <source>
        <strain evidence="3">NS2018</strain>
        <tissue evidence="3">Leaf</tissue>
    </source>
</reference>
<evidence type="ECO:0000256" key="1">
    <source>
        <dbReference type="ARBA" id="ARBA00022837"/>
    </source>
</evidence>
<feature type="domain" description="EF-hand" evidence="2">
    <location>
        <begin position="73"/>
        <end position="104"/>
    </location>
</feature>
<dbReference type="PROSITE" id="PS00018">
    <property type="entry name" value="EF_HAND_1"/>
    <property type="match status" value="2"/>
</dbReference>
<name>A0AA39RLN4_ACESA</name>
<proteinExistence type="predicted"/>
<evidence type="ECO:0000313" key="3">
    <source>
        <dbReference type="EMBL" id="KAK0575751.1"/>
    </source>
</evidence>
<dbReference type="Pfam" id="PF13405">
    <property type="entry name" value="EF-hand_6"/>
    <property type="match status" value="1"/>
</dbReference>
<dbReference type="EMBL" id="JAUESC010000386">
    <property type="protein sequence ID" value="KAK0575751.1"/>
    <property type="molecule type" value="Genomic_DNA"/>
</dbReference>
<dbReference type="AlphaFoldDB" id="A0AA39RLN4"/>
<dbReference type="InterPro" id="IPR002048">
    <property type="entry name" value="EF_hand_dom"/>
</dbReference>
<gene>
    <name evidence="3" type="ORF">LWI29_006408</name>
</gene>
<dbReference type="PROSITE" id="PS50222">
    <property type="entry name" value="EF_HAND_2"/>
    <property type="match status" value="2"/>
</dbReference>
<dbReference type="Pfam" id="PF13202">
    <property type="entry name" value="EF-hand_5"/>
    <property type="match status" value="1"/>
</dbReference>
<organism evidence="3 4">
    <name type="scientific">Acer saccharum</name>
    <name type="common">Sugar maple</name>
    <dbReference type="NCBI Taxonomy" id="4024"/>
    <lineage>
        <taxon>Eukaryota</taxon>
        <taxon>Viridiplantae</taxon>
        <taxon>Streptophyta</taxon>
        <taxon>Embryophyta</taxon>
        <taxon>Tracheophyta</taxon>
        <taxon>Spermatophyta</taxon>
        <taxon>Magnoliopsida</taxon>
        <taxon>eudicotyledons</taxon>
        <taxon>Gunneridae</taxon>
        <taxon>Pentapetalae</taxon>
        <taxon>rosids</taxon>
        <taxon>malvids</taxon>
        <taxon>Sapindales</taxon>
        <taxon>Sapindaceae</taxon>
        <taxon>Hippocastanoideae</taxon>
        <taxon>Acereae</taxon>
        <taxon>Acer</taxon>
    </lineage>
</organism>
<evidence type="ECO:0000259" key="2">
    <source>
        <dbReference type="PROSITE" id="PS50222"/>
    </source>
</evidence>
<dbReference type="InterPro" id="IPR011992">
    <property type="entry name" value="EF-hand-dom_pair"/>
</dbReference>
<dbReference type="SMART" id="SM00054">
    <property type="entry name" value="EFh"/>
    <property type="match status" value="2"/>
</dbReference>
<dbReference type="CDD" id="cd00051">
    <property type="entry name" value="EFh"/>
    <property type="match status" value="1"/>
</dbReference>
<dbReference type="Gene3D" id="1.10.238.10">
    <property type="entry name" value="EF-hand"/>
    <property type="match status" value="1"/>
</dbReference>
<reference evidence="3" key="1">
    <citation type="journal article" date="2022" name="Plant J.">
        <title>Strategies of tolerance reflected in two North American maple genomes.</title>
        <authorList>
            <person name="McEvoy S.L."/>
            <person name="Sezen U.U."/>
            <person name="Trouern-Trend A."/>
            <person name="McMahon S.M."/>
            <person name="Schaberg P.G."/>
            <person name="Yang J."/>
            <person name="Wegrzyn J.L."/>
            <person name="Swenson N.G."/>
        </authorList>
    </citation>
    <scope>NUCLEOTIDE SEQUENCE</scope>
    <source>
        <strain evidence="3">NS2018</strain>
    </source>
</reference>